<organism evidence="2">
    <name type="scientific">Arundo donax</name>
    <name type="common">Giant reed</name>
    <name type="synonym">Donax arundinaceus</name>
    <dbReference type="NCBI Taxonomy" id="35708"/>
    <lineage>
        <taxon>Eukaryota</taxon>
        <taxon>Viridiplantae</taxon>
        <taxon>Streptophyta</taxon>
        <taxon>Embryophyta</taxon>
        <taxon>Tracheophyta</taxon>
        <taxon>Spermatophyta</taxon>
        <taxon>Magnoliopsida</taxon>
        <taxon>Liliopsida</taxon>
        <taxon>Poales</taxon>
        <taxon>Poaceae</taxon>
        <taxon>PACMAD clade</taxon>
        <taxon>Arundinoideae</taxon>
        <taxon>Arundineae</taxon>
        <taxon>Arundo</taxon>
    </lineage>
</organism>
<name>A0A0A9F0L4_ARUDO</name>
<evidence type="ECO:0000256" key="1">
    <source>
        <dbReference type="SAM" id="SignalP"/>
    </source>
</evidence>
<dbReference type="EMBL" id="GBRH01196058">
    <property type="protein sequence ID" value="JAE01838.1"/>
    <property type="molecule type" value="Transcribed_RNA"/>
</dbReference>
<accession>A0A0A9F0L4</accession>
<evidence type="ECO:0000313" key="2">
    <source>
        <dbReference type="EMBL" id="JAE01838.1"/>
    </source>
</evidence>
<reference evidence="2" key="1">
    <citation type="submission" date="2014-09" db="EMBL/GenBank/DDBJ databases">
        <authorList>
            <person name="Magalhaes I.L.F."/>
            <person name="Oliveira U."/>
            <person name="Santos F.R."/>
            <person name="Vidigal T.H.D.A."/>
            <person name="Brescovit A.D."/>
            <person name="Santos A.J."/>
        </authorList>
    </citation>
    <scope>NUCLEOTIDE SEQUENCE</scope>
    <source>
        <tissue evidence="2">Shoot tissue taken approximately 20 cm above the soil surface</tissue>
    </source>
</reference>
<feature type="signal peptide" evidence="1">
    <location>
        <begin position="1"/>
        <end position="19"/>
    </location>
</feature>
<feature type="chain" id="PRO_5002045612" evidence="1">
    <location>
        <begin position="20"/>
        <end position="35"/>
    </location>
</feature>
<reference evidence="2" key="2">
    <citation type="journal article" date="2015" name="Data Brief">
        <title>Shoot transcriptome of the giant reed, Arundo donax.</title>
        <authorList>
            <person name="Barrero R.A."/>
            <person name="Guerrero F.D."/>
            <person name="Moolhuijzen P."/>
            <person name="Goolsby J.A."/>
            <person name="Tidwell J."/>
            <person name="Bellgard S.E."/>
            <person name="Bellgard M.I."/>
        </authorList>
    </citation>
    <scope>NUCLEOTIDE SEQUENCE</scope>
    <source>
        <tissue evidence="2">Shoot tissue taken approximately 20 cm above the soil surface</tissue>
    </source>
</reference>
<keyword evidence="1" id="KW-0732">Signal</keyword>
<sequence length="35" mass="4190">MSCILVNFNLSFLFLLLSSLSRRRKLREKDKARCM</sequence>
<protein>
    <submittedName>
        <fullName evidence="2">Uncharacterized protein</fullName>
    </submittedName>
</protein>
<dbReference type="AlphaFoldDB" id="A0A0A9F0L4"/>
<proteinExistence type="predicted"/>